<dbReference type="InterPro" id="IPR000531">
    <property type="entry name" value="Beta-barrel_TonB"/>
</dbReference>
<evidence type="ECO:0000256" key="5">
    <source>
        <dbReference type="ARBA" id="ARBA00022692"/>
    </source>
</evidence>
<dbReference type="InterPro" id="IPR012910">
    <property type="entry name" value="Plug_dom"/>
</dbReference>
<evidence type="ECO:0000313" key="17">
    <source>
        <dbReference type="Proteomes" id="UP000054123"/>
    </source>
</evidence>
<evidence type="ECO:0000256" key="10">
    <source>
        <dbReference type="ARBA" id="ARBA00023237"/>
    </source>
</evidence>
<evidence type="ECO:0000256" key="8">
    <source>
        <dbReference type="ARBA" id="ARBA00023136"/>
    </source>
</evidence>
<evidence type="ECO:0000313" key="16">
    <source>
        <dbReference type="EMBL" id="EXI62740.1"/>
    </source>
</evidence>
<evidence type="ECO:0000256" key="13">
    <source>
        <dbReference type="RuleBase" id="RU003357"/>
    </source>
</evidence>
<dbReference type="Proteomes" id="UP000054123">
    <property type="component" value="Unassembled WGS sequence"/>
</dbReference>
<evidence type="ECO:0000256" key="3">
    <source>
        <dbReference type="ARBA" id="ARBA00022448"/>
    </source>
</evidence>
<evidence type="ECO:0000256" key="1">
    <source>
        <dbReference type="ARBA" id="ARBA00004571"/>
    </source>
</evidence>
<keyword evidence="7 13" id="KW-0798">TonB box</keyword>
<dbReference type="InterPro" id="IPR010917">
    <property type="entry name" value="TonB_rcpt_CS"/>
</dbReference>
<feature type="domain" description="TonB-dependent receptor plug" evidence="15">
    <location>
        <begin position="65"/>
        <end position="165"/>
    </location>
</feature>
<dbReference type="InterPro" id="IPR036942">
    <property type="entry name" value="Beta-barrel_TonB_sf"/>
</dbReference>
<evidence type="ECO:0000256" key="4">
    <source>
        <dbReference type="ARBA" id="ARBA00022452"/>
    </source>
</evidence>
<evidence type="ECO:0000256" key="9">
    <source>
        <dbReference type="ARBA" id="ARBA00023170"/>
    </source>
</evidence>
<dbReference type="Gene3D" id="2.40.170.20">
    <property type="entry name" value="TonB-dependent receptor, beta-barrel domain"/>
    <property type="match status" value="2"/>
</dbReference>
<dbReference type="NCBIfam" id="TIGR01776">
    <property type="entry name" value="TonB-tbp-lbp"/>
    <property type="match status" value="1"/>
</dbReference>
<comment type="subcellular location">
    <subcellularLocation>
        <location evidence="1 11">Cell outer membrane</location>
        <topology evidence="1 11">Multi-pass membrane protein</topology>
    </subcellularLocation>
</comment>
<accession>A0A011NE81</accession>
<evidence type="ECO:0000256" key="12">
    <source>
        <dbReference type="PROSITE-ProRule" id="PRU10144"/>
    </source>
</evidence>
<dbReference type="PROSITE" id="PS01156">
    <property type="entry name" value="TONB_DEPENDENT_REC_2"/>
    <property type="match status" value="1"/>
</dbReference>
<evidence type="ECO:0000256" key="11">
    <source>
        <dbReference type="PROSITE-ProRule" id="PRU01360"/>
    </source>
</evidence>
<dbReference type="Pfam" id="PF00593">
    <property type="entry name" value="TonB_dep_Rec_b-barrel"/>
    <property type="match status" value="1"/>
</dbReference>
<dbReference type="NCBIfam" id="TIGR01786">
    <property type="entry name" value="TonB-hemlactrns"/>
    <property type="match status" value="1"/>
</dbReference>
<gene>
    <name evidence="16" type="ORF">AK33_03015</name>
</gene>
<feature type="short sequence motif" description="TonB C-terminal box" evidence="12">
    <location>
        <begin position="916"/>
        <end position="933"/>
    </location>
</feature>
<organism evidence="16 17">
    <name type="scientific">Mannheimia granulomatis</name>
    <dbReference type="NCBI Taxonomy" id="85402"/>
    <lineage>
        <taxon>Bacteria</taxon>
        <taxon>Pseudomonadati</taxon>
        <taxon>Pseudomonadota</taxon>
        <taxon>Gammaproteobacteria</taxon>
        <taxon>Pasteurellales</taxon>
        <taxon>Pasteurellaceae</taxon>
        <taxon>Mannheimia</taxon>
    </lineage>
</organism>
<keyword evidence="8 11" id="KW-0472">Membrane</keyword>
<dbReference type="AlphaFoldDB" id="A0A011NE81"/>
<evidence type="ECO:0000259" key="14">
    <source>
        <dbReference type="Pfam" id="PF00593"/>
    </source>
</evidence>
<dbReference type="GO" id="GO:0015344">
    <property type="term" value="F:siderophore uptake transmembrane transporter activity"/>
    <property type="evidence" value="ECO:0007669"/>
    <property type="project" value="TreeGrafter"/>
</dbReference>
<evidence type="ECO:0000256" key="6">
    <source>
        <dbReference type="ARBA" id="ARBA00022729"/>
    </source>
</evidence>
<keyword evidence="4 11" id="KW-1134">Transmembrane beta strand</keyword>
<name>A0A011NE81_9PAST</name>
<dbReference type="InterPro" id="IPR010949">
    <property type="entry name" value="TonB_Hb/transfer/lactofer_rcpt"/>
</dbReference>
<dbReference type="PANTHER" id="PTHR30069:SF54">
    <property type="entry name" value="TRANSFERRIN-BINDING PROTEIN A"/>
    <property type="match status" value="1"/>
</dbReference>
<dbReference type="PATRIC" id="fig|1450449.3.peg.571"/>
<dbReference type="GO" id="GO:0044718">
    <property type="term" value="P:siderophore transmembrane transport"/>
    <property type="evidence" value="ECO:0007669"/>
    <property type="project" value="TreeGrafter"/>
</dbReference>
<dbReference type="Pfam" id="PF07715">
    <property type="entry name" value="Plug"/>
    <property type="match status" value="1"/>
</dbReference>
<dbReference type="InterPro" id="IPR039426">
    <property type="entry name" value="TonB-dep_rcpt-like"/>
</dbReference>
<dbReference type="CDD" id="cd01347">
    <property type="entry name" value="ligand_gated_channel"/>
    <property type="match status" value="1"/>
</dbReference>
<dbReference type="SUPFAM" id="SSF56935">
    <property type="entry name" value="Porins"/>
    <property type="match status" value="1"/>
</dbReference>
<keyword evidence="5 11" id="KW-0812">Transmembrane</keyword>
<feature type="domain" description="TonB-dependent receptor-like beta-barrel" evidence="14">
    <location>
        <begin position="536"/>
        <end position="888"/>
    </location>
</feature>
<dbReference type="PANTHER" id="PTHR30069">
    <property type="entry name" value="TONB-DEPENDENT OUTER MEMBRANE RECEPTOR"/>
    <property type="match status" value="1"/>
</dbReference>
<dbReference type="InterPro" id="IPR010948">
    <property type="entry name" value="TonB_lacto/transferrin_rcpt"/>
</dbReference>
<comment type="similarity">
    <text evidence="2 11 13">Belongs to the TonB-dependent receptor family.</text>
</comment>
<dbReference type="EMBL" id="JANJ01000002">
    <property type="protein sequence ID" value="EXI62740.1"/>
    <property type="molecule type" value="Genomic_DNA"/>
</dbReference>
<keyword evidence="10 11" id="KW-0998">Cell outer membrane</keyword>
<dbReference type="Gene3D" id="2.170.130.10">
    <property type="entry name" value="TonB-dependent receptor, plug domain"/>
    <property type="match status" value="1"/>
</dbReference>
<keyword evidence="9" id="KW-0675">Receptor</keyword>
<keyword evidence="17" id="KW-1185">Reference proteome</keyword>
<protein>
    <submittedName>
        <fullName evidence="16">Transferrin-binding protein</fullName>
    </submittedName>
</protein>
<keyword evidence="3 11" id="KW-0813">Transport</keyword>
<proteinExistence type="inferred from homology"/>
<evidence type="ECO:0000256" key="7">
    <source>
        <dbReference type="ARBA" id="ARBA00023077"/>
    </source>
</evidence>
<dbReference type="GO" id="GO:0015091">
    <property type="term" value="F:ferric iron transmembrane transporter activity"/>
    <property type="evidence" value="ECO:0007669"/>
    <property type="project" value="InterPro"/>
</dbReference>
<comment type="caution">
    <text evidence="16">The sequence shown here is derived from an EMBL/GenBank/DDBJ whole genome shotgun (WGS) entry which is preliminary data.</text>
</comment>
<sequence>MKEHHFRYSPVALAILFTLTHQYSIAAEKAENSDIAVLDEVVVTESRYAHERQNEVTGLGKVVKNYEEMSKNQILGIRDLTRYDPGISVVEQGRSASSGYAIRGVDKNRVAMLVDGLPQAQSYKTLASQANGGAINEIEYENIRSIELSKGASSAEYGSGALGGAVGFRTKDAQDIIKEGQNWGLDSKTAYASKNSQFVQSIAAAGQAGGFEALLIATERRGKETKIHPAAHQYSHSIERLTGYENRYDLRSNSTLNKPGGRFFLIKDDCPALNCELQANVKQNRIPFSPRTSPAYSEQERKQYEQMPYRKETLSAKEYTGKERIAPNPLDYRSRSIFLKMGYRFNESHYLGGVLENTKQRYDIRDMQTPSYFTAADIDKNDALSLKNSGANERGNLLDAFVFSRGAGRLYGARYSRVKFFDERHEKKRVGLNYEFKPQHAVLAKWIDKAELKWDNQHIHLNSRVHSLHCSEYPVVDKNCRPSLDKPWSMYETERNNYTEKHNIIRLELSKAVETEKLLQSKHKFHLGLGVDHFNSTMNHGDWYIIHTQAGYERVGSGRGTLTQPDIFQRKPRSLQTYHVCNSNSVSVTNCDPRHITGHNRFITLRDLMTSQYLDLGLGIRFDQHRFKSKDDWTISSSYRNWSWNAGITVKPTENIGISYRISNGFRVPAFYELFGKREQSSSRNELTNKDHQNRTLAPEKSTNHEFGVSFKGNFGYFDVSYFRNHYRNLIAESCKINASGVGCVSNFHNTQNVALNGVALAAKFDLHGILSLVPDGFYSSLAYNRVKVKKREILPGFTYTNDPTLDAVQPGRYVIGFGYEDPEGKWGIGTVTTYSKAKLSSELEGSRHLGNHTVKLAGKVTRSWYTHDLTGFVTYKAFTLRAGIYNLTNRKYSTWESVRQSTVNAVNQDLGSNYTRFAAPGRNFSVAFEMKF</sequence>
<evidence type="ECO:0000256" key="2">
    <source>
        <dbReference type="ARBA" id="ARBA00009810"/>
    </source>
</evidence>
<dbReference type="InterPro" id="IPR037066">
    <property type="entry name" value="Plug_dom_sf"/>
</dbReference>
<reference evidence="16 17" key="1">
    <citation type="journal article" date="2014" name="Genome Announc.">
        <title>Genome Sequence of a Presumptive Mannheimia haemolytica Strain with an A1/A6-Cross-Reactive Serotype from a White-Tailed Deer (Odocoileus virginianus).</title>
        <authorList>
            <person name="Lawrence P.K."/>
            <person name="Bey R.F."/>
            <person name="Wiener B."/>
            <person name="Kittichotirat W."/>
            <person name="Bumgarner R.E."/>
        </authorList>
    </citation>
    <scope>NUCLEOTIDE SEQUENCE [LARGE SCALE GENOMIC DNA]</scope>
    <source>
        <strain evidence="16 17">PKL10</strain>
    </source>
</reference>
<evidence type="ECO:0000259" key="15">
    <source>
        <dbReference type="Pfam" id="PF07715"/>
    </source>
</evidence>
<dbReference type="PROSITE" id="PS52016">
    <property type="entry name" value="TONB_DEPENDENT_REC_3"/>
    <property type="match status" value="1"/>
</dbReference>
<dbReference type="OrthoDB" id="9764669at2"/>
<keyword evidence="6" id="KW-0732">Signal</keyword>
<dbReference type="GO" id="GO:0009279">
    <property type="term" value="C:cell outer membrane"/>
    <property type="evidence" value="ECO:0007669"/>
    <property type="project" value="UniProtKB-SubCell"/>
</dbReference>